<evidence type="ECO:0000256" key="2">
    <source>
        <dbReference type="ARBA" id="ARBA00022741"/>
    </source>
</evidence>
<dbReference type="InterPro" id="IPR041627">
    <property type="entry name" value="AAA_lid_6"/>
</dbReference>
<organism evidence="5 6">
    <name type="scientific">Candidatus Reconcilbacillus cellulovorans</name>
    <dbReference type="NCBI Taxonomy" id="1906605"/>
    <lineage>
        <taxon>Bacteria</taxon>
        <taxon>Bacillati</taxon>
        <taxon>Bacillota</taxon>
        <taxon>Bacilli</taxon>
        <taxon>Bacillales</taxon>
        <taxon>Paenibacillaceae</taxon>
        <taxon>Candidatus Reconcilbacillus</taxon>
    </lineage>
</organism>
<evidence type="ECO:0000313" key="5">
    <source>
        <dbReference type="EMBL" id="PDO11615.1"/>
    </source>
</evidence>
<keyword evidence="3" id="KW-0067">ATP-binding</keyword>
<dbReference type="InterPro" id="IPR003959">
    <property type="entry name" value="ATPase_AAA_core"/>
</dbReference>
<comment type="caution">
    <text evidence="5">The sequence shown here is derived from an EMBL/GenBank/DDBJ whole genome shotgun (WGS) entry which is preliminary data.</text>
</comment>
<dbReference type="InterPro" id="IPR003593">
    <property type="entry name" value="AAA+_ATPase"/>
</dbReference>
<dbReference type="SUPFAM" id="SSF52540">
    <property type="entry name" value="P-loop containing nucleoside triphosphate hydrolases"/>
    <property type="match status" value="1"/>
</dbReference>
<dbReference type="PRINTS" id="PR00819">
    <property type="entry name" value="CBXCFQXSUPER"/>
</dbReference>
<dbReference type="GO" id="GO:0016887">
    <property type="term" value="F:ATP hydrolysis activity"/>
    <property type="evidence" value="ECO:0007669"/>
    <property type="project" value="InterPro"/>
</dbReference>
<protein>
    <submittedName>
        <fullName evidence="5">AAA family ATPase</fullName>
    </submittedName>
</protein>
<comment type="similarity">
    <text evidence="1">Belongs to the CbxX/CfxQ family.</text>
</comment>
<dbReference type="InterPro" id="IPR000641">
    <property type="entry name" value="CbxX/CfxQ"/>
</dbReference>
<dbReference type="SMART" id="SM00382">
    <property type="entry name" value="AAA"/>
    <property type="match status" value="1"/>
</dbReference>
<feature type="domain" description="AAA+ ATPase" evidence="4">
    <location>
        <begin position="91"/>
        <end position="229"/>
    </location>
</feature>
<evidence type="ECO:0000313" key="6">
    <source>
        <dbReference type="Proteomes" id="UP000243688"/>
    </source>
</evidence>
<dbReference type="AlphaFoldDB" id="A0A2A6E3P7"/>
<dbReference type="Gene3D" id="1.10.8.60">
    <property type="match status" value="1"/>
</dbReference>
<dbReference type="InterPro" id="IPR027417">
    <property type="entry name" value="P-loop_NTPase"/>
</dbReference>
<dbReference type="GO" id="GO:0005524">
    <property type="term" value="F:ATP binding"/>
    <property type="evidence" value="ECO:0007669"/>
    <property type="project" value="UniProtKB-KW"/>
</dbReference>
<dbReference type="PANTHER" id="PTHR43392:SF2">
    <property type="entry name" value="AAA-TYPE ATPASE FAMILY PROTEIN _ ANKYRIN REPEAT FAMILY PROTEIN"/>
    <property type="match status" value="1"/>
</dbReference>
<dbReference type="Gene3D" id="3.40.50.300">
    <property type="entry name" value="P-loop containing nucleotide triphosphate hydrolases"/>
    <property type="match status" value="1"/>
</dbReference>
<accession>A0A2A6E3P7</accession>
<gene>
    <name evidence="5" type="ORF">BLM47_00350</name>
</gene>
<keyword evidence="2" id="KW-0547">Nucleotide-binding</keyword>
<dbReference type="InterPro" id="IPR050773">
    <property type="entry name" value="CbxX/CfxQ_RuBisCO_ESX"/>
</dbReference>
<proteinExistence type="inferred from homology"/>
<dbReference type="Proteomes" id="UP000243688">
    <property type="component" value="Unassembled WGS sequence"/>
</dbReference>
<dbReference type="Pfam" id="PF00004">
    <property type="entry name" value="AAA"/>
    <property type="match status" value="1"/>
</dbReference>
<dbReference type="PANTHER" id="PTHR43392">
    <property type="entry name" value="AAA-TYPE ATPASE FAMILY PROTEIN / ANKYRIN REPEAT FAMILY PROTEIN"/>
    <property type="match status" value="1"/>
</dbReference>
<dbReference type="EMBL" id="MOXJ01000001">
    <property type="protein sequence ID" value="PDO11615.1"/>
    <property type="molecule type" value="Genomic_DNA"/>
</dbReference>
<dbReference type="Pfam" id="PF17866">
    <property type="entry name" value="AAA_lid_6"/>
    <property type="match status" value="1"/>
</dbReference>
<name>A0A2A6E3P7_9BACL</name>
<sequence>MNGRAADHEAIRSSGRISVILRQSEPAVPTGARVGSSGRETAATCREFRDIARELDELIGLYDVKQTMYEIFALAKVGKMRAEAGLQNRRQVYHMIFKGNPGTGKTTVARIVGKMFHQLGLLSRGHLLEVERADLVGEYIGHTALKTREWIRKAIGGVLFVDEAYSLARGGEKDFGREAIDALVKATEDYKDQFILILAGYSDEMDLFLSVNPGLPSRFPVQIEFPDYTVDELVQIAERLAHEREYVLSPQAAAKLRQLIATEIETHAYAFSNARFVRNVIERAIRKQAVRLLNQYVRTPSREELMALRPDDLTPE</sequence>
<evidence type="ECO:0000259" key="4">
    <source>
        <dbReference type="SMART" id="SM00382"/>
    </source>
</evidence>
<dbReference type="FunFam" id="3.40.50.300:FF:000216">
    <property type="entry name" value="Type VII secretion ATPase EccA"/>
    <property type="match status" value="1"/>
</dbReference>
<evidence type="ECO:0000256" key="1">
    <source>
        <dbReference type="ARBA" id="ARBA00010378"/>
    </source>
</evidence>
<evidence type="ECO:0000256" key="3">
    <source>
        <dbReference type="ARBA" id="ARBA00022840"/>
    </source>
</evidence>
<dbReference type="CDD" id="cd00009">
    <property type="entry name" value="AAA"/>
    <property type="match status" value="1"/>
</dbReference>
<reference evidence="5 6" key="1">
    <citation type="submission" date="2016-12" db="EMBL/GenBank/DDBJ databases">
        <title>Candidatus Reconcilibacillus cellulovorans genome.</title>
        <authorList>
            <person name="Kolinko S."/>
            <person name="Wu Y.-W."/>
            <person name="Tachea F."/>
            <person name="Denzel E."/>
            <person name="Hiras J."/>
            <person name="Baecker N."/>
            <person name="Chan L.J."/>
            <person name="Eichorst S.A."/>
            <person name="Frey D."/>
            <person name="Adams P.D."/>
            <person name="Pray T."/>
            <person name="Tanjore D."/>
            <person name="Petzold C.J."/>
            <person name="Gladden J.M."/>
            <person name="Simmons B.A."/>
            <person name="Singer S.W."/>
        </authorList>
    </citation>
    <scope>NUCLEOTIDE SEQUENCE [LARGE SCALE GENOMIC DNA]</scope>
    <source>
        <strain evidence="5">JTherm</strain>
    </source>
</reference>